<evidence type="ECO:0000256" key="1">
    <source>
        <dbReference type="SAM" id="MobiDB-lite"/>
    </source>
</evidence>
<keyword evidence="4" id="KW-1185">Reference proteome</keyword>
<dbReference type="OrthoDB" id="1045822at2759"/>
<dbReference type="PANTHER" id="PTHR15907">
    <property type="entry name" value="DUF614 FAMILY PROTEIN-RELATED"/>
    <property type="match status" value="1"/>
</dbReference>
<dbReference type="NCBIfam" id="TIGR01571">
    <property type="entry name" value="A_thal_Cys_rich"/>
    <property type="match status" value="1"/>
</dbReference>
<keyword evidence="2" id="KW-1133">Transmembrane helix</keyword>
<comment type="caution">
    <text evidence="3">The sequence shown here is derived from an EMBL/GenBank/DDBJ whole genome shotgun (WGS) entry which is preliminary data.</text>
</comment>
<dbReference type="Pfam" id="PF04749">
    <property type="entry name" value="PLAC8"/>
    <property type="match status" value="1"/>
</dbReference>
<name>A0A2U1Q7B4_ARTAN</name>
<evidence type="ECO:0000313" key="4">
    <source>
        <dbReference type="Proteomes" id="UP000245207"/>
    </source>
</evidence>
<dbReference type="EMBL" id="PKPP01000354">
    <property type="protein sequence ID" value="PWA93812.1"/>
    <property type="molecule type" value="Genomic_DNA"/>
</dbReference>
<organism evidence="3 4">
    <name type="scientific">Artemisia annua</name>
    <name type="common">Sweet wormwood</name>
    <dbReference type="NCBI Taxonomy" id="35608"/>
    <lineage>
        <taxon>Eukaryota</taxon>
        <taxon>Viridiplantae</taxon>
        <taxon>Streptophyta</taxon>
        <taxon>Embryophyta</taxon>
        <taxon>Tracheophyta</taxon>
        <taxon>Spermatophyta</taxon>
        <taxon>Magnoliopsida</taxon>
        <taxon>eudicotyledons</taxon>
        <taxon>Gunneridae</taxon>
        <taxon>Pentapetalae</taxon>
        <taxon>asterids</taxon>
        <taxon>campanulids</taxon>
        <taxon>Asterales</taxon>
        <taxon>Asteraceae</taxon>
        <taxon>Asteroideae</taxon>
        <taxon>Anthemideae</taxon>
        <taxon>Artemisiinae</taxon>
        <taxon>Artemisia</taxon>
    </lineage>
</organism>
<evidence type="ECO:0000256" key="2">
    <source>
        <dbReference type="SAM" id="Phobius"/>
    </source>
</evidence>
<feature type="region of interest" description="Disordered" evidence="1">
    <location>
        <begin position="1"/>
        <end position="30"/>
    </location>
</feature>
<dbReference type="STRING" id="35608.A0A2U1Q7B4"/>
<gene>
    <name evidence="3" type="ORF">CTI12_AA067320</name>
</gene>
<dbReference type="Proteomes" id="UP000245207">
    <property type="component" value="Unassembled WGS sequence"/>
</dbReference>
<accession>A0A2U1Q7B4</accession>
<keyword evidence="2" id="KW-0812">Transmembrane</keyword>
<dbReference type="AlphaFoldDB" id="A0A2U1Q7B4"/>
<reference evidence="3 4" key="1">
    <citation type="journal article" date="2018" name="Mol. Plant">
        <title>The genome of Artemisia annua provides insight into the evolution of Asteraceae family and artemisinin biosynthesis.</title>
        <authorList>
            <person name="Shen Q."/>
            <person name="Zhang L."/>
            <person name="Liao Z."/>
            <person name="Wang S."/>
            <person name="Yan T."/>
            <person name="Shi P."/>
            <person name="Liu M."/>
            <person name="Fu X."/>
            <person name="Pan Q."/>
            <person name="Wang Y."/>
            <person name="Lv Z."/>
            <person name="Lu X."/>
            <person name="Zhang F."/>
            <person name="Jiang W."/>
            <person name="Ma Y."/>
            <person name="Chen M."/>
            <person name="Hao X."/>
            <person name="Li L."/>
            <person name="Tang Y."/>
            <person name="Lv G."/>
            <person name="Zhou Y."/>
            <person name="Sun X."/>
            <person name="Brodelius P.E."/>
            <person name="Rose J.K.C."/>
            <person name="Tang K."/>
        </authorList>
    </citation>
    <scope>NUCLEOTIDE SEQUENCE [LARGE SCALE GENOMIC DNA]</scope>
    <source>
        <strain evidence="4">cv. Huhao1</strain>
        <tissue evidence="3">Leaf</tissue>
    </source>
</reference>
<evidence type="ECO:0000313" key="3">
    <source>
        <dbReference type="EMBL" id="PWA93812.1"/>
    </source>
</evidence>
<sequence>MYPSNGQQPPLAPPQATYGQPPMAPPLAAHGQPPMAPPLAAYGQPPMAQYATGVPPQSMVSYGKWSTGLCDCTDDVANCCITCWCPCITFGQIAEIADRGTTSCGVHGALYTVLALLTGCQWIYSCMYRSKMRQQYMLADEPCNDCILHCCCESCALCQEYRELKHRGFDMSLGWHGNMARQNQGAAMPPFAPAEMKR</sequence>
<dbReference type="InterPro" id="IPR006461">
    <property type="entry name" value="PLAC_motif_containing"/>
</dbReference>
<proteinExistence type="predicted"/>
<feature type="transmembrane region" description="Helical" evidence="2">
    <location>
        <begin position="108"/>
        <end position="127"/>
    </location>
</feature>
<keyword evidence="2" id="KW-0472">Membrane</keyword>
<protein>
    <submittedName>
        <fullName evidence="3">Cell number regulator 10</fullName>
    </submittedName>
</protein>